<reference evidence="1 2" key="1">
    <citation type="journal article" date="2015" name="Genome Announc.">
        <title>Expanding the biotechnology potential of lactobacilli through comparative genomics of 213 strains and associated genera.</title>
        <authorList>
            <person name="Sun Z."/>
            <person name="Harris H.M."/>
            <person name="McCann A."/>
            <person name="Guo C."/>
            <person name="Argimon S."/>
            <person name="Zhang W."/>
            <person name="Yang X."/>
            <person name="Jeffery I.B."/>
            <person name="Cooney J.C."/>
            <person name="Kagawa T.F."/>
            <person name="Liu W."/>
            <person name="Song Y."/>
            <person name="Salvetti E."/>
            <person name="Wrobel A."/>
            <person name="Rasinkangas P."/>
            <person name="Parkhill J."/>
            <person name="Rea M.C."/>
            <person name="O'Sullivan O."/>
            <person name="Ritari J."/>
            <person name="Douillard F.P."/>
            <person name="Paul Ross R."/>
            <person name="Yang R."/>
            <person name="Briner A.E."/>
            <person name="Felis G.E."/>
            <person name="de Vos W.M."/>
            <person name="Barrangou R."/>
            <person name="Klaenhammer T.R."/>
            <person name="Caufield P.W."/>
            <person name="Cui Y."/>
            <person name="Zhang H."/>
            <person name="O'Toole P.W."/>
        </authorList>
    </citation>
    <scope>NUCLEOTIDE SEQUENCE [LARGE SCALE GENOMIC DNA]</scope>
    <source>
        <strain evidence="1 2">DSM 24302</strain>
    </source>
</reference>
<accession>A0A0R2CSE9</accession>
<sequence length="115" mass="12610">MCSAHHSKKPTLSRISEIMIMAINDNVAFQTIPVTVQTSLSVTTLNSRAKPAPTMADQPIDKPLGCQITNKSVNKKMLTANVTCIISSYVSRKPFAFSIKIYACQLMTLYCPADN</sequence>
<dbReference type="Proteomes" id="UP000051256">
    <property type="component" value="Unassembled WGS sequence"/>
</dbReference>
<keyword evidence="2" id="KW-1185">Reference proteome</keyword>
<comment type="caution">
    <text evidence="1">The sequence shown here is derived from an EMBL/GenBank/DDBJ whole genome shotgun (WGS) entry which is preliminary data.</text>
</comment>
<organism evidence="1 2">
    <name type="scientific">Lentilactobacillus senioris DSM 24302 = JCM 17472</name>
    <dbReference type="NCBI Taxonomy" id="1423802"/>
    <lineage>
        <taxon>Bacteria</taxon>
        <taxon>Bacillati</taxon>
        <taxon>Bacillota</taxon>
        <taxon>Bacilli</taxon>
        <taxon>Lactobacillales</taxon>
        <taxon>Lactobacillaceae</taxon>
        <taxon>Lentilactobacillus</taxon>
    </lineage>
</organism>
<name>A0A0R2CSE9_9LACO</name>
<dbReference type="AlphaFoldDB" id="A0A0R2CSE9"/>
<evidence type="ECO:0000313" key="1">
    <source>
        <dbReference type="EMBL" id="KRM94551.1"/>
    </source>
</evidence>
<evidence type="ECO:0000313" key="2">
    <source>
        <dbReference type="Proteomes" id="UP000051256"/>
    </source>
</evidence>
<dbReference type="EMBL" id="AYZR01000004">
    <property type="protein sequence ID" value="KRM94551.1"/>
    <property type="molecule type" value="Genomic_DNA"/>
</dbReference>
<protein>
    <submittedName>
        <fullName evidence="1">Uncharacterized protein</fullName>
    </submittedName>
</protein>
<proteinExistence type="predicted"/>
<gene>
    <name evidence="1" type="ORF">FC56_GL001509</name>
</gene>